<dbReference type="Proteomes" id="UP000192140">
    <property type="component" value="Unassembled WGS sequence"/>
</dbReference>
<evidence type="ECO:0000313" key="3">
    <source>
        <dbReference type="Proteomes" id="UP000192140"/>
    </source>
</evidence>
<keyword evidence="3" id="KW-1185">Reference proteome</keyword>
<name>A0A1S7TYQ2_9HYPH</name>
<dbReference type="InterPro" id="IPR011010">
    <property type="entry name" value="DNA_brk_join_enz"/>
</dbReference>
<dbReference type="Gene3D" id="1.10.443.10">
    <property type="entry name" value="Intergrase catalytic core"/>
    <property type="match status" value="1"/>
</dbReference>
<evidence type="ECO:0008006" key="4">
    <source>
        <dbReference type="Google" id="ProtNLM"/>
    </source>
</evidence>
<organism evidence="2 3">
    <name type="scientific">Agrobacterium deltaense NCPPB 1641</name>
    <dbReference type="NCBI Taxonomy" id="1183425"/>
    <lineage>
        <taxon>Bacteria</taxon>
        <taxon>Pseudomonadati</taxon>
        <taxon>Pseudomonadota</taxon>
        <taxon>Alphaproteobacteria</taxon>
        <taxon>Hyphomicrobiales</taxon>
        <taxon>Rhizobiaceae</taxon>
        <taxon>Rhizobium/Agrobacterium group</taxon>
        <taxon>Agrobacterium</taxon>
    </lineage>
</organism>
<reference evidence="2" key="1">
    <citation type="submission" date="2016-01" db="EMBL/GenBank/DDBJ databases">
        <authorList>
            <person name="Regsiter A."/>
            <person name="william w."/>
        </authorList>
    </citation>
    <scope>NUCLEOTIDE SEQUENCE</scope>
    <source>
        <strain evidence="2">NCPPB 1641</strain>
    </source>
</reference>
<dbReference type="InterPro" id="IPR024965">
    <property type="entry name" value="Putative_integrase"/>
</dbReference>
<dbReference type="SUPFAM" id="SSF56349">
    <property type="entry name" value="DNA breaking-rejoining enzymes"/>
    <property type="match status" value="1"/>
</dbReference>
<dbReference type="AlphaFoldDB" id="A0A1S7TYQ2"/>
<dbReference type="EMBL" id="FCNP01000033">
    <property type="protein sequence ID" value="CVI59696.1"/>
    <property type="molecule type" value="Genomic_DNA"/>
</dbReference>
<evidence type="ECO:0000256" key="1">
    <source>
        <dbReference type="ARBA" id="ARBA00023172"/>
    </source>
</evidence>
<protein>
    <recommendedName>
        <fullName evidence="4">Phage integrase family protein</fullName>
    </recommendedName>
</protein>
<proteinExistence type="predicted"/>
<accession>A0A1S7TYQ2</accession>
<keyword evidence="1" id="KW-0233">DNA recombination</keyword>
<dbReference type="GO" id="GO:0015074">
    <property type="term" value="P:DNA integration"/>
    <property type="evidence" value="ECO:0007669"/>
    <property type="project" value="InterPro"/>
</dbReference>
<dbReference type="Pfam" id="PF13009">
    <property type="entry name" value="Integrase_2"/>
    <property type="match status" value="1"/>
</dbReference>
<dbReference type="InterPro" id="IPR013762">
    <property type="entry name" value="Integrase-like_cat_sf"/>
</dbReference>
<evidence type="ECO:0000313" key="2">
    <source>
        <dbReference type="EMBL" id="CVI59696.1"/>
    </source>
</evidence>
<dbReference type="GO" id="GO:0006310">
    <property type="term" value="P:DNA recombination"/>
    <property type="evidence" value="ECO:0007669"/>
    <property type="project" value="UniProtKB-KW"/>
</dbReference>
<dbReference type="RefSeq" id="WP_080854358.1">
    <property type="nucleotide sequence ID" value="NZ_LT009776.1"/>
</dbReference>
<gene>
    <name evidence="2" type="ORF">AGR7A_Lc120645</name>
</gene>
<sequence>MSAHFTSTSGTEIFLNLSKEDRALDGTPHVPPNGRAAIELIRSLSAKAPITAEHLLAADTIYDEGVCLSPYSIFELPIHRDICVHINRGSDLGWSLREALDEAGAFDFIDKVRDRSTYDSTIERILAVFTMSAAGLTSISEAPIEFIHAVVDIFRTPDGADWNRKILGVGDVSVQCVSNVIRALSKIFNDDSLLQKARKHRRPSGSTNPGFHAFQYSKDALDQELLGYFRVFMETSRMRPPDAQSALQHIAGWLKLELSCSSVLEIIYKKDRPATFTDWMVRKNNGQVTRTILTVVNAARKISLSITEQLFDSSSGQTMFDLVTEKELAKLKNKVKSLPKPDSARARPLAEKFVPIMREVLEEGAAGWPGKSGHFHEEVIIGGKRRSIYCPVIPSLFQVMLEIPLRMVQIRRLDSGEGDVVNFNADTMEWEDNEGAIAGYWKSINGEGTSKSHARGYAREVYDHIKPIVGINVNTNKTGEPYILPWFIPKVHKILWDLRKWQEKYNPISQHITPKQYVDASSRSPDVTLEEMPDIIPIARLFPNKYHDYDGRVVTYTELHRAWGWILQEIQRRWNLRHPGNPVVLVELHEKSKQPGRYRYSIHGFRVRGLSNLRRGGMPLDIVMRVAGHKSMRMAIYYTEPHALEIAHAIEAAVANAEGQRQYIDDLKKATLDQALGMSVSLHSAAIPEAYVSQSQVQFCSVAIGICPFDGTRCGDGGELLRKEVSGGGEKNVYGPVERRNCIMCRHFISGPPFLMELAAYGTKLCERRQYLVQEQDRINDLVGAYEVALRDAKITQAYFENQTNELQVDLLQVTDELVVVENSIFNVELLCNASQRLLEETSAGEREVLLIAHPRTSVVEFEEISEFKQSVWITAHGRVHTILGDERVERKRDRYLELIAMHSDVRPPSLLTHISDSHRRRAMDQYASFIDAKVPADDIQRLIDGSLRLQDLGLKEQVRELIDVALSSAVPLVGATPERNLLTNEMSV</sequence>
<comment type="caution">
    <text evidence="2">The sequence shown here is derived from an EMBL/GenBank/DDBJ whole genome shotgun (WGS) entry which is preliminary data.</text>
</comment>
<dbReference type="GO" id="GO:0003677">
    <property type="term" value="F:DNA binding"/>
    <property type="evidence" value="ECO:0007669"/>
    <property type="project" value="InterPro"/>
</dbReference>